<sequence>MIKLHSEPILGRLSSQPSVEHQLLQGLTSLSIRQAAMPSASMLELYEHLRENSTFGTAWRFPKCSEIGRRLGKDTVVKLLCVTLADLSMAAQADCRLLPAQISSLAEELAQQFPYESYREFVVAFKEVRSRVSRWRRPLSRRRIVQLLHSHFERRAEYLERFHGSFSEKNTAYPQRA</sequence>
<proteinExistence type="predicted"/>
<reference evidence="2" key="1">
    <citation type="submission" date="2018-02" db="EMBL/GenBank/DDBJ databases">
        <title>Genome sequencing of Solimonas sp. HR-BB.</title>
        <authorList>
            <person name="Lee Y."/>
            <person name="Jeon C.O."/>
        </authorList>
    </citation>
    <scope>NUCLEOTIDE SEQUENCE [LARGE SCALE GENOMIC DNA]</scope>
    <source>
        <strain evidence="2">HR-U</strain>
    </source>
</reference>
<evidence type="ECO:0000313" key="1">
    <source>
        <dbReference type="EMBL" id="PQA58930.1"/>
    </source>
</evidence>
<organism evidence="1 2">
    <name type="scientific">Siphonobacter curvatus</name>
    <dbReference type="NCBI Taxonomy" id="2094562"/>
    <lineage>
        <taxon>Bacteria</taxon>
        <taxon>Pseudomonadati</taxon>
        <taxon>Bacteroidota</taxon>
        <taxon>Cytophagia</taxon>
        <taxon>Cytophagales</taxon>
        <taxon>Cytophagaceae</taxon>
        <taxon>Siphonobacter</taxon>
    </lineage>
</organism>
<name>A0A2S7IMZ4_9BACT</name>
<protein>
    <submittedName>
        <fullName evidence="1">Uncharacterized protein</fullName>
    </submittedName>
</protein>
<gene>
    <name evidence="1" type="ORF">C5O19_04530</name>
</gene>
<dbReference type="AlphaFoldDB" id="A0A2S7IMZ4"/>
<dbReference type="OrthoDB" id="954955at2"/>
<dbReference type="EMBL" id="PTRA01000001">
    <property type="protein sequence ID" value="PQA58930.1"/>
    <property type="molecule type" value="Genomic_DNA"/>
</dbReference>
<dbReference type="RefSeq" id="WP_104710097.1">
    <property type="nucleotide sequence ID" value="NZ_PTRA01000001.1"/>
</dbReference>
<keyword evidence="2" id="KW-1185">Reference proteome</keyword>
<evidence type="ECO:0000313" key="2">
    <source>
        <dbReference type="Proteomes" id="UP000239590"/>
    </source>
</evidence>
<accession>A0A2S7IMZ4</accession>
<dbReference type="Proteomes" id="UP000239590">
    <property type="component" value="Unassembled WGS sequence"/>
</dbReference>
<comment type="caution">
    <text evidence="1">The sequence shown here is derived from an EMBL/GenBank/DDBJ whole genome shotgun (WGS) entry which is preliminary data.</text>
</comment>